<comment type="caution">
    <text evidence="2">The sequence shown here is derived from an EMBL/GenBank/DDBJ whole genome shotgun (WGS) entry which is preliminary data.</text>
</comment>
<dbReference type="Proteomes" id="UP000243797">
    <property type="component" value="Unassembled WGS sequence"/>
</dbReference>
<gene>
    <name evidence="2" type="ORF">CAC42_3882</name>
</gene>
<reference evidence="2 3" key="1">
    <citation type="submission" date="2017-06" db="EMBL/GenBank/DDBJ databases">
        <title>Draft genome sequence of a variant of Elsinoe murrayae.</title>
        <authorList>
            <person name="Cheng Q."/>
        </authorList>
    </citation>
    <scope>NUCLEOTIDE SEQUENCE [LARGE SCALE GENOMIC DNA]</scope>
    <source>
        <strain evidence="2 3">CQ-2017a</strain>
    </source>
</reference>
<feature type="domain" description="Rhodanese" evidence="1">
    <location>
        <begin position="25"/>
        <end position="124"/>
    </location>
</feature>
<dbReference type="InterPro" id="IPR001763">
    <property type="entry name" value="Rhodanese-like_dom"/>
</dbReference>
<dbReference type="GO" id="GO:0004725">
    <property type="term" value="F:protein tyrosine phosphatase activity"/>
    <property type="evidence" value="ECO:0007669"/>
    <property type="project" value="TreeGrafter"/>
</dbReference>
<dbReference type="SMART" id="SM00450">
    <property type="entry name" value="RHOD"/>
    <property type="match status" value="1"/>
</dbReference>
<evidence type="ECO:0000259" key="1">
    <source>
        <dbReference type="PROSITE" id="PS50206"/>
    </source>
</evidence>
<dbReference type="GO" id="GO:0005634">
    <property type="term" value="C:nucleus"/>
    <property type="evidence" value="ECO:0007669"/>
    <property type="project" value="TreeGrafter"/>
</dbReference>
<organism evidence="2 3">
    <name type="scientific">Sphaceloma murrayae</name>
    <dbReference type="NCBI Taxonomy" id="2082308"/>
    <lineage>
        <taxon>Eukaryota</taxon>
        <taxon>Fungi</taxon>
        <taxon>Dikarya</taxon>
        <taxon>Ascomycota</taxon>
        <taxon>Pezizomycotina</taxon>
        <taxon>Dothideomycetes</taxon>
        <taxon>Dothideomycetidae</taxon>
        <taxon>Myriangiales</taxon>
        <taxon>Elsinoaceae</taxon>
        <taxon>Sphaceloma</taxon>
    </lineage>
</organism>
<dbReference type="InParanoid" id="A0A2K1QSS3"/>
<dbReference type="AlphaFoldDB" id="A0A2K1QSS3"/>
<dbReference type="PROSITE" id="PS50206">
    <property type="entry name" value="RHODANESE_3"/>
    <property type="match status" value="1"/>
</dbReference>
<dbReference type="PANTHER" id="PTHR10828">
    <property type="entry name" value="M-PHASE INDUCER PHOSPHATASE DUAL SPECIFICITY PHOSPHATASE CDC25"/>
    <property type="match status" value="1"/>
</dbReference>
<sequence>MSNSTIATLTHIQPADLATHLRSDTRSKTSIIDVRDVDYIGGHIKGCQNVPTQTHDHAMPELVRQLKDQEMVVFHCVLSQQRGPRSALRYMRERERLGVDGSQKVVVLEGGFQRWQEMYGEDKDLTEGYQKDLWESGDFHH</sequence>
<dbReference type="SUPFAM" id="SSF52821">
    <property type="entry name" value="Rhodanese/Cell cycle control phosphatase"/>
    <property type="match status" value="1"/>
</dbReference>
<dbReference type="Gene3D" id="3.40.250.10">
    <property type="entry name" value="Rhodanese-like domain"/>
    <property type="match status" value="1"/>
</dbReference>
<dbReference type="Pfam" id="PF00581">
    <property type="entry name" value="Rhodanese"/>
    <property type="match status" value="1"/>
</dbReference>
<keyword evidence="3" id="KW-1185">Reference proteome</keyword>
<name>A0A2K1QSS3_9PEZI</name>
<protein>
    <recommendedName>
        <fullName evidence="1">Rhodanese domain-containing protein</fullName>
    </recommendedName>
</protein>
<dbReference type="PANTHER" id="PTHR10828:SF38">
    <property type="entry name" value="ARSENICAL-RESISTANCE PROTEIN 2-RELATED"/>
    <property type="match status" value="1"/>
</dbReference>
<dbReference type="FunCoup" id="A0A2K1QSS3">
    <property type="interactions" value="148"/>
</dbReference>
<evidence type="ECO:0000313" key="2">
    <source>
        <dbReference type="EMBL" id="PNS17923.1"/>
    </source>
</evidence>
<dbReference type="GO" id="GO:0005737">
    <property type="term" value="C:cytoplasm"/>
    <property type="evidence" value="ECO:0007669"/>
    <property type="project" value="TreeGrafter"/>
</dbReference>
<dbReference type="STRING" id="2082308.A0A2K1QSS3"/>
<dbReference type="OrthoDB" id="102559at2759"/>
<proteinExistence type="predicted"/>
<accession>A0A2K1QSS3</accession>
<evidence type="ECO:0000313" key="3">
    <source>
        <dbReference type="Proteomes" id="UP000243797"/>
    </source>
</evidence>
<dbReference type="EMBL" id="NKHZ01000047">
    <property type="protein sequence ID" value="PNS17923.1"/>
    <property type="molecule type" value="Genomic_DNA"/>
</dbReference>
<dbReference type="InterPro" id="IPR036873">
    <property type="entry name" value="Rhodanese-like_dom_sf"/>
</dbReference>